<evidence type="ECO:0000313" key="2">
    <source>
        <dbReference type="WBParaSite" id="JU765_v2.g10872.t1"/>
    </source>
</evidence>
<sequence>MSSHDWQNKDGKHGCDGSNGMIGGKGGDGGETNKPFGIGGNGGSGGGGFFGGDGGNGGASYGPNGIGGKGGDGGNGGFTPWMRSIKNNICSYMPTQRKPENENKKSDIADNESFRENNQDPARCFKRPERERVLEK</sequence>
<proteinExistence type="predicted"/>
<protein>
    <submittedName>
        <fullName evidence="2">Glycine-rich protein</fullName>
    </submittedName>
</protein>
<dbReference type="WBParaSite" id="JU765_v2.g10872.t1">
    <property type="protein sequence ID" value="JU765_v2.g10872.t1"/>
    <property type="gene ID" value="JU765_v2.g10872"/>
</dbReference>
<accession>A0AC34PX94</accession>
<reference evidence="2" key="1">
    <citation type="submission" date="2022-11" db="UniProtKB">
        <authorList>
            <consortium name="WormBaseParasite"/>
        </authorList>
    </citation>
    <scope>IDENTIFICATION</scope>
</reference>
<name>A0AC34PX94_9BILA</name>
<organism evidence="1 2">
    <name type="scientific">Panagrolaimus sp. JU765</name>
    <dbReference type="NCBI Taxonomy" id="591449"/>
    <lineage>
        <taxon>Eukaryota</taxon>
        <taxon>Metazoa</taxon>
        <taxon>Ecdysozoa</taxon>
        <taxon>Nematoda</taxon>
        <taxon>Chromadorea</taxon>
        <taxon>Rhabditida</taxon>
        <taxon>Tylenchina</taxon>
        <taxon>Panagrolaimomorpha</taxon>
        <taxon>Panagrolaimoidea</taxon>
        <taxon>Panagrolaimidae</taxon>
        <taxon>Panagrolaimus</taxon>
    </lineage>
</organism>
<dbReference type="Proteomes" id="UP000887576">
    <property type="component" value="Unplaced"/>
</dbReference>
<evidence type="ECO:0000313" key="1">
    <source>
        <dbReference type="Proteomes" id="UP000887576"/>
    </source>
</evidence>